<dbReference type="GO" id="GO:0035435">
    <property type="term" value="P:phosphate ion transmembrane transport"/>
    <property type="evidence" value="ECO:0007669"/>
    <property type="project" value="InterPro"/>
</dbReference>
<evidence type="ECO:0000313" key="10">
    <source>
        <dbReference type="EMBL" id="KEZ78887.1"/>
    </source>
</evidence>
<dbReference type="PANTHER" id="PTHR42996:SF1">
    <property type="entry name" value="PHOSPHATE-BINDING PROTEIN PSTS"/>
    <property type="match status" value="1"/>
</dbReference>
<feature type="signal peptide" evidence="8">
    <location>
        <begin position="1"/>
        <end position="30"/>
    </location>
</feature>
<dbReference type="PANTHER" id="PTHR42996">
    <property type="entry name" value="PHOSPHATE-BINDING PROTEIN PSTS"/>
    <property type="match status" value="1"/>
</dbReference>
<evidence type="ECO:0000256" key="7">
    <source>
        <dbReference type="PIRNR" id="PIRNR002756"/>
    </source>
</evidence>
<gene>
    <name evidence="10" type="ORF">C41B8_02117</name>
</gene>
<dbReference type="Pfam" id="PF12849">
    <property type="entry name" value="PBP_like_2"/>
    <property type="match status" value="1"/>
</dbReference>
<evidence type="ECO:0000259" key="9">
    <source>
        <dbReference type="Pfam" id="PF12849"/>
    </source>
</evidence>
<keyword evidence="6 7" id="KW-0592">Phosphate transport</keyword>
<evidence type="ECO:0000256" key="8">
    <source>
        <dbReference type="SAM" id="SignalP"/>
    </source>
</evidence>
<dbReference type="EMBL" id="APNK01000002">
    <property type="protein sequence ID" value="KEZ78887.1"/>
    <property type="molecule type" value="Genomic_DNA"/>
</dbReference>
<organism evidence="10 11">
    <name type="scientific">Salinisphaera hydrothermalis (strain C41B8)</name>
    <dbReference type="NCBI Taxonomy" id="1304275"/>
    <lineage>
        <taxon>Bacteria</taxon>
        <taxon>Pseudomonadati</taxon>
        <taxon>Pseudomonadota</taxon>
        <taxon>Gammaproteobacteria</taxon>
        <taxon>Salinisphaerales</taxon>
        <taxon>Salinisphaeraceae</taxon>
        <taxon>Salinisphaera</taxon>
    </lineage>
</organism>
<dbReference type="STRING" id="1304275.C41B8_02117"/>
<keyword evidence="11" id="KW-1185">Reference proteome</keyword>
<evidence type="ECO:0000256" key="2">
    <source>
        <dbReference type="ARBA" id="ARBA00008725"/>
    </source>
</evidence>
<feature type="chain" id="PRO_5001776671" description="Phosphate-binding protein PstS" evidence="8">
    <location>
        <begin position="31"/>
        <end position="355"/>
    </location>
</feature>
<evidence type="ECO:0000256" key="6">
    <source>
        <dbReference type="ARBA" id="ARBA00022592"/>
    </source>
</evidence>
<dbReference type="InterPro" id="IPR050962">
    <property type="entry name" value="Phosphate-bind_PstS"/>
</dbReference>
<dbReference type="PIRSF" id="PIRSF002756">
    <property type="entry name" value="PstS"/>
    <property type="match status" value="1"/>
</dbReference>
<feature type="domain" description="PBP" evidence="9">
    <location>
        <begin position="27"/>
        <end position="321"/>
    </location>
</feature>
<comment type="subunit">
    <text evidence="3 7">The complex is composed of two ATP-binding proteins (PstB), two transmembrane proteins (PstC and PstA) and a solute-binding protein (PstS).</text>
</comment>
<dbReference type="Gene3D" id="3.40.190.10">
    <property type="entry name" value="Periplasmic binding protein-like II"/>
    <property type="match status" value="2"/>
</dbReference>
<evidence type="ECO:0000256" key="3">
    <source>
        <dbReference type="ARBA" id="ARBA00011529"/>
    </source>
</evidence>
<dbReference type="CDD" id="cd13565">
    <property type="entry name" value="PBP2_PstS"/>
    <property type="match status" value="1"/>
</dbReference>
<comment type="caution">
    <text evidence="10">The sequence shown here is derived from an EMBL/GenBank/DDBJ whole genome shotgun (WGS) entry which is preliminary data.</text>
</comment>
<dbReference type="GO" id="GO:0042301">
    <property type="term" value="F:phosphate ion binding"/>
    <property type="evidence" value="ECO:0007669"/>
    <property type="project" value="InterPro"/>
</dbReference>
<evidence type="ECO:0000256" key="1">
    <source>
        <dbReference type="ARBA" id="ARBA00002841"/>
    </source>
</evidence>
<keyword evidence="8" id="KW-0732">Signal</keyword>
<dbReference type="AlphaFoldDB" id="A0A084IQA3"/>
<accession>A0A084IQA3</accession>
<dbReference type="eggNOG" id="COG0226">
    <property type="taxonomic scope" value="Bacteria"/>
</dbReference>
<evidence type="ECO:0000256" key="5">
    <source>
        <dbReference type="ARBA" id="ARBA00022448"/>
    </source>
</evidence>
<name>A0A084IQA3_SALHC</name>
<dbReference type="PATRIC" id="fig|1304275.5.peg.429"/>
<comment type="similarity">
    <text evidence="2 7">Belongs to the PstS family.</text>
</comment>
<dbReference type="RefSeq" id="WP_037333397.1">
    <property type="nucleotide sequence ID" value="NZ_APNK01000002.1"/>
</dbReference>
<dbReference type="OrthoDB" id="9801510at2"/>
<reference evidence="10 11" key="1">
    <citation type="submission" date="2013-03" db="EMBL/GenBank/DDBJ databases">
        <title>Salinisphaera hydrothermalis C41B8 Genome Sequencing.</title>
        <authorList>
            <person name="Li C."/>
            <person name="Lai Q."/>
            <person name="Shao Z."/>
        </authorList>
    </citation>
    <scope>NUCLEOTIDE SEQUENCE [LARGE SCALE GENOMIC DNA]</scope>
    <source>
        <strain evidence="10 11">C41B8</strain>
    </source>
</reference>
<dbReference type="SUPFAM" id="SSF53850">
    <property type="entry name" value="Periplasmic binding protein-like II"/>
    <property type="match status" value="1"/>
</dbReference>
<protein>
    <recommendedName>
        <fullName evidence="4 7">Phosphate-binding protein PstS</fullName>
    </recommendedName>
</protein>
<dbReference type="NCBIfam" id="TIGR00975">
    <property type="entry name" value="3a0107s03"/>
    <property type="match status" value="1"/>
</dbReference>
<dbReference type="GO" id="GO:0043190">
    <property type="term" value="C:ATP-binding cassette (ABC) transporter complex"/>
    <property type="evidence" value="ECO:0007669"/>
    <property type="project" value="InterPro"/>
</dbReference>
<evidence type="ECO:0000313" key="11">
    <source>
        <dbReference type="Proteomes" id="UP000028302"/>
    </source>
</evidence>
<keyword evidence="5 7" id="KW-0813">Transport</keyword>
<dbReference type="Proteomes" id="UP000028302">
    <property type="component" value="Unassembled WGS sequence"/>
</dbReference>
<sequence length="355" mass="38336">MFVKRTHRGRSALLLAGVALAASSVGTAFAATSLTETGSSLLYPLFNLWVPAYTKKHEGVQINTAATGSGTGIAQSTQGIVQMGSSDAYLSGAQMKKHPSMLNIPVAISSQMINYNVPNANSDHLKLSGPVLADIYSGKIRYWDNKKIESMNSGAHLPHKRIVPIHRADGSGDTFLFTQFLTKSANNWKAHYGTTVSWPSVQGAIGATGNSGMVTALQNNPYSIAYIGVSYKDQTDKAGLGEAKLKNKSGNYVLPNKQTVPAAAAQMVPKTPKSERISLIYAKGKQSYPIINYEYVLVDSKQPNKETAKELKQFLTWAVSSDGGNSMEFLKPVHFMPLPAKARQLTMSQIDKIHG</sequence>
<dbReference type="InterPro" id="IPR024370">
    <property type="entry name" value="PBP_domain"/>
</dbReference>
<evidence type="ECO:0000256" key="4">
    <source>
        <dbReference type="ARBA" id="ARBA00021889"/>
    </source>
</evidence>
<comment type="function">
    <text evidence="1 7">Part of the ABC transporter complex PstSACB involved in phosphate import.</text>
</comment>
<dbReference type="InterPro" id="IPR005673">
    <property type="entry name" value="ABC_phos-bd_PstS"/>
</dbReference>
<proteinExistence type="inferred from homology"/>